<evidence type="ECO:0000256" key="5">
    <source>
        <dbReference type="SAM" id="MobiDB-lite"/>
    </source>
</evidence>
<evidence type="ECO:0000256" key="6">
    <source>
        <dbReference type="SAM" id="Phobius"/>
    </source>
</evidence>
<dbReference type="InterPro" id="IPR036734">
    <property type="entry name" value="Neur_chan_lig-bd_sf"/>
</dbReference>
<dbReference type="InterPro" id="IPR038050">
    <property type="entry name" value="Neuro_actylchol_rec"/>
</dbReference>
<accession>A0A074ZH10</accession>
<dbReference type="PANTHER" id="PTHR18945">
    <property type="entry name" value="NEUROTRANSMITTER GATED ION CHANNEL"/>
    <property type="match status" value="1"/>
</dbReference>
<dbReference type="InterPro" id="IPR006201">
    <property type="entry name" value="Neur_channel"/>
</dbReference>
<dbReference type="Proteomes" id="UP000054324">
    <property type="component" value="Unassembled WGS sequence"/>
</dbReference>
<evidence type="ECO:0000313" key="10">
    <source>
        <dbReference type="Proteomes" id="UP000054324"/>
    </source>
</evidence>
<keyword evidence="3 6" id="KW-1133">Transmembrane helix</keyword>
<gene>
    <name evidence="9" type="ORF">T265_06210</name>
</gene>
<evidence type="ECO:0000313" key="9">
    <source>
        <dbReference type="EMBL" id="KER26566.1"/>
    </source>
</evidence>
<dbReference type="Pfam" id="PF02932">
    <property type="entry name" value="Neur_chan_memb"/>
    <property type="match status" value="1"/>
</dbReference>
<feature type="transmembrane region" description="Helical" evidence="6">
    <location>
        <begin position="516"/>
        <end position="539"/>
    </location>
</feature>
<evidence type="ECO:0000259" key="8">
    <source>
        <dbReference type="Pfam" id="PF02932"/>
    </source>
</evidence>
<dbReference type="CDD" id="cd19051">
    <property type="entry name" value="LGIC_TM_cation"/>
    <property type="match status" value="1"/>
</dbReference>
<evidence type="ECO:0000256" key="1">
    <source>
        <dbReference type="ARBA" id="ARBA00004141"/>
    </source>
</evidence>
<dbReference type="AlphaFoldDB" id="A0A074ZH10"/>
<feature type="domain" description="Neurotransmitter-gated ion-channel ligand-binding" evidence="7">
    <location>
        <begin position="103"/>
        <end position="190"/>
    </location>
</feature>
<dbReference type="EMBL" id="KL596744">
    <property type="protein sequence ID" value="KER26566.1"/>
    <property type="molecule type" value="Genomic_DNA"/>
</dbReference>
<dbReference type="STRING" id="6198.A0A074ZH10"/>
<dbReference type="PROSITE" id="PS00236">
    <property type="entry name" value="NEUROTR_ION_CHANNEL"/>
    <property type="match status" value="1"/>
</dbReference>
<evidence type="ECO:0000259" key="7">
    <source>
        <dbReference type="Pfam" id="PF02931"/>
    </source>
</evidence>
<dbReference type="KEGG" id="ovi:T265_06210"/>
<keyword evidence="10" id="KW-1185">Reference proteome</keyword>
<dbReference type="SUPFAM" id="SSF90112">
    <property type="entry name" value="Neurotransmitter-gated ion-channel transmembrane pore"/>
    <property type="match status" value="1"/>
</dbReference>
<dbReference type="InterPro" id="IPR006029">
    <property type="entry name" value="Neurotrans-gated_channel_TM"/>
</dbReference>
<keyword evidence="2 6" id="KW-0812">Transmembrane</keyword>
<evidence type="ECO:0000256" key="2">
    <source>
        <dbReference type="ARBA" id="ARBA00022692"/>
    </source>
</evidence>
<organism evidence="9 10">
    <name type="scientific">Opisthorchis viverrini</name>
    <name type="common">Southeast Asian liver fluke</name>
    <dbReference type="NCBI Taxonomy" id="6198"/>
    <lineage>
        <taxon>Eukaryota</taxon>
        <taxon>Metazoa</taxon>
        <taxon>Spiralia</taxon>
        <taxon>Lophotrochozoa</taxon>
        <taxon>Platyhelminthes</taxon>
        <taxon>Trematoda</taxon>
        <taxon>Digenea</taxon>
        <taxon>Opisthorchiida</taxon>
        <taxon>Opisthorchiata</taxon>
        <taxon>Opisthorchiidae</taxon>
        <taxon>Opisthorchis</taxon>
    </lineage>
</organism>
<feature type="region of interest" description="Disordered" evidence="5">
    <location>
        <begin position="437"/>
        <end position="475"/>
    </location>
</feature>
<evidence type="ECO:0008006" key="11">
    <source>
        <dbReference type="Google" id="ProtNLM"/>
    </source>
</evidence>
<name>A0A074ZH10_OPIVI</name>
<comment type="subcellular location">
    <subcellularLocation>
        <location evidence="1">Membrane</location>
        <topology evidence="1">Multi-pass membrane protein</topology>
    </subcellularLocation>
</comment>
<dbReference type="InterPro" id="IPR018000">
    <property type="entry name" value="Neurotransmitter_ion_chnl_CS"/>
</dbReference>
<feature type="transmembrane region" description="Helical" evidence="6">
    <location>
        <begin position="242"/>
        <end position="263"/>
    </location>
</feature>
<dbReference type="Gene3D" id="1.20.58.390">
    <property type="entry name" value="Neurotransmitter-gated ion-channel transmembrane domain"/>
    <property type="match status" value="1"/>
</dbReference>
<keyword evidence="4 6" id="KW-0472">Membrane</keyword>
<reference evidence="9 10" key="1">
    <citation type="submission" date="2013-11" db="EMBL/GenBank/DDBJ databases">
        <title>Opisthorchis viverrini - life in the bile duct.</title>
        <authorList>
            <person name="Young N.D."/>
            <person name="Nagarajan N."/>
            <person name="Lin S.J."/>
            <person name="Korhonen P.K."/>
            <person name="Jex A.R."/>
            <person name="Hall R.S."/>
            <person name="Safavi-Hemami H."/>
            <person name="Kaewkong W."/>
            <person name="Bertrand D."/>
            <person name="Gao S."/>
            <person name="Seet Q."/>
            <person name="Wongkham S."/>
            <person name="Teh B.T."/>
            <person name="Wongkham C."/>
            <person name="Intapan P.M."/>
            <person name="Maleewong W."/>
            <person name="Yang X."/>
            <person name="Hu M."/>
            <person name="Wang Z."/>
            <person name="Hofmann A."/>
            <person name="Sternberg P.W."/>
            <person name="Tan P."/>
            <person name="Wang J."/>
            <person name="Gasser R.B."/>
        </authorList>
    </citation>
    <scope>NUCLEOTIDE SEQUENCE [LARGE SCALE GENOMIC DNA]</scope>
</reference>
<proteinExistence type="predicted"/>
<dbReference type="GO" id="GO:0004888">
    <property type="term" value="F:transmembrane signaling receptor activity"/>
    <property type="evidence" value="ECO:0007669"/>
    <property type="project" value="InterPro"/>
</dbReference>
<protein>
    <recommendedName>
        <fullName evidence="11">Neurotransmitter-gated ion-channel ligand binding domain protein</fullName>
    </recommendedName>
</protein>
<dbReference type="CTD" id="20320392"/>
<feature type="transmembrane region" description="Helical" evidence="6">
    <location>
        <begin position="275"/>
        <end position="300"/>
    </location>
</feature>
<dbReference type="Pfam" id="PF02931">
    <property type="entry name" value="Neur_chan_LBD"/>
    <property type="match status" value="1"/>
</dbReference>
<evidence type="ECO:0000256" key="4">
    <source>
        <dbReference type="ARBA" id="ARBA00023136"/>
    </source>
</evidence>
<dbReference type="Gene3D" id="2.70.170.10">
    <property type="entry name" value="Neurotransmitter-gated ion-channel ligand-binding domain"/>
    <property type="match status" value="2"/>
</dbReference>
<dbReference type="GO" id="GO:0016020">
    <property type="term" value="C:membrane"/>
    <property type="evidence" value="ECO:0007669"/>
    <property type="project" value="UniProtKB-SubCell"/>
</dbReference>
<evidence type="ECO:0000256" key="3">
    <source>
        <dbReference type="ARBA" id="ARBA00022989"/>
    </source>
</evidence>
<feature type="domain" description="Neurotransmitter-gated ion-channel transmembrane" evidence="8">
    <location>
        <begin position="247"/>
        <end position="287"/>
    </location>
</feature>
<dbReference type="SUPFAM" id="SSF63712">
    <property type="entry name" value="Nicotinic receptor ligand binding domain-like"/>
    <property type="match status" value="1"/>
</dbReference>
<dbReference type="GO" id="GO:0005230">
    <property type="term" value="F:extracellular ligand-gated monoatomic ion channel activity"/>
    <property type="evidence" value="ECO:0007669"/>
    <property type="project" value="InterPro"/>
</dbReference>
<dbReference type="InterPro" id="IPR006202">
    <property type="entry name" value="Neur_chan_lig-bd"/>
</dbReference>
<dbReference type="OrthoDB" id="5975154at2759"/>
<dbReference type="GeneID" id="20320392"/>
<dbReference type="RefSeq" id="XP_009169682.1">
    <property type="nucleotide sequence ID" value="XM_009171418.1"/>
</dbReference>
<dbReference type="InterPro" id="IPR036719">
    <property type="entry name" value="Neuro-gated_channel_TM_sf"/>
</dbReference>
<sequence>MVAAVESPVSANLCSTLPGAESRIIQIVKTVGVTKVKSVEKTLIRMLLNRYEQFGVVGRPVNDSKIQVVVAYGLQLFQILDLDENKQILRTNCWSIADERLKEHREARVVIQNDGSVLWIPQALFKSTCEVEITYFPFDTQVCMLEFGSWTYDKTQMDIIWWTSSDEGAQMSPFVDFSDYVPSNEWRTDGELERDVTPLERKLQIRSVKRYRRRNQTVGNQTLNREYPVLCYLVRLRRNPSFYVFMLVIPCVLLSSLTLVVFWLPPESPAKMMLGVFFCLNMIMITLSTFLATLVIHLYFRGDRNGSVPAFLRRIVIEGIGRLVYVRQRIPLPDVKKPVVPCSPRGTSVKGRSKPTIPEHVGNKFFLNYTPTAEDSRVGYYGANNRLRPDCIQGACPQMYGGGPPFPQAGKVMGPMYPSYFDTVTCSCMGPRDGCEQPTTVNEPVASQRPSKKNHRGLVPTPGKAQAGESDDSPDLLESTVTLERDVREVKRYVKMFVNRQKEIHRKSLIAMEWRTLALVLDRLFFFLYITTIGIAVLVSVPRSTEPVLKAEFLHSEE</sequence>